<evidence type="ECO:0008006" key="9">
    <source>
        <dbReference type="Google" id="ProtNLM"/>
    </source>
</evidence>
<feature type="transmembrane region" description="Helical" evidence="6">
    <location>
        <begin position="20"/>
        <end position="43"/>
    </location>
</feature>
<dbReference type="Pfam" id="PF00067">
    <property type="entry name" value="p450"/>
    <property type="match status" value="2"/>
</dbReference>
<dbReference type="InterPro" id="IPR036396">
    <property type="entry name" value="Cyt_P450_sf"/>
</dbReference>
<keyword evidence="5" id="KW-0349">Heme</keyword>
<dbReference type="PANTHER" id="PTHR24305">
    <property type="entry name" value="CYTOCHROME P450"/>
    <property type="match status" value="1"/>
</dbReference>
<evidence type="ECO:0000256" key="3">
    <source>
        <dbReference type="ARBA" id="ARBA00022723"/>
    </source>
</evidence>
<dbReference type="GO" id="GO:0004497">
    <property type="term" value="F:monooxygenase activity"/>
    <property type="evidence" value="ECO:0007669"/>
    <property type="project" value="UniProtKB-KW"/>
</dbReference>
<dbReference type="EMBL" id="JASNWA010000003">
    <property type="protein sequence ID" value="KAK3178071.1"/>
    <property type="molecule type" value="Genomic_DNA"/>
</dbReference>
<name>A0AAD9ZGQ9_9LECA</name>
<dbReference type="Gene3D" id="1.10.630.10">
    <property type="entry name" value="Cytochrome P450"/>
    <property type="match status" value="2"/>
</dbReference>
<accession>A0AAD9ZGQ9</accession>
<dbReference type="PANTHER" id="PTHR24305:SF166">
    <property type="entry name" value="CYTOCHROME P450 12A4, MITOCHONDRIAL-RELATED"/>
    <property type="match status" value="1"/>
</dbReference>
<sequence>MQAKGADGDFVSPEDVKTEILALLIATTDTTAAFICAFINHILDNADVMTKLTAEIREHQTQGQLTSPVVSFRSNTLFHGLSVRPYDGHRIGANPYVINRDRSVFGTDADDFRPERWFRDLEKTREMHKWMFTWGWGPRDCVGRHFARVLAQKLLFQVCFVSFQI</sequence>
<dbReference type="InterPro" id="IPR001128">
    <property type="entry name" value="Cyt_P450"/>
</dbReference>
<evidence type="ECO:0000313" key="8">
    <source>
        <dbReference type="Proteomes" id="UP001276659"/>
    </source>
</evidence>
<keyword evidence="6" id="KW-0472">Membrane</keyword>
<dbReference type="SUPFAM" id="SSF48264">
    <property type="entry name" value="Cytochrome P450"/>
    <property type="match status" value="1"/>
</dbReference>
<dbReference type="InterPro" id="IPR050121">
    <property type="entry name" value="Cytochrome_P450_monoxygenase"/>
</dbReference>
<dbReference type="GO" id="GO:0016705">
    <property type="term" value="F:oxidoreductase activity, acting on paired donors, with incorporation or reduction of molecular oxygen"/>
    <property type="evidence" value="ECO:0007669"/>
    <property type="project" value="InterPro"/>
</dbReference>
<comment type="caution">
    <text evidence="7">The sequence shown here is derived from an EMBL/GenBank/DDBJ whole genome shotgun (WGS) entry which is preliminary data.</text>
</comment>
<dbReference type="GO" id="GO:0005506">
    <property type="term" value="F:iron ion binding"/>
    <property type="evidence" value="ECO:0007669"/>
    <property type="project" value="InterPro"/>
</dbReference>
<keyword evidence="8" id="KW-1185">Reference proteome</keyword>
<dbReference type="InterPro" id="IPR017972">
    <property type="entry name" value="Cyt_P450_CS"/>
</dbReference>
<keyword evidence="5" id="KW-0503">Monooxygenase</keyword>
<protein>
    <recommendedName>
        <fullName evidence="9">Cytochrome P450</fullName>
    </recommendedName>
</protein>
<evidence type="ECO:0000256" key="5">
    <source>
        <dbReference type="RuleBase" id="RU000461"/>
    </source>
</evidence>
<keyword evidence="4 5" id="KW-0408">Iron</keyword>
<comment type="similarity">
    <text evidence="2 5">Belongs to the cytochrome P450 family.</text>
</comment>
<dbReference type="GO" id="GO:0020037">
    <property type="term" value="F:heme binding"/>
    <property type="evidence" value="ECO:0007669"/>
    <property type="project" value="InterPro"/>
</dbReference>
<comment type="cofactor">
    <cofactor evidence="1">
        <name>heme</name>
        <dbReference type="ChEBI" id="CHEBI:30413"/>
    </cofactor>
</comment>
<evidence type="ECO:0000256" key="1">
    <source>
        <dbReference type="ARBA" id="ARBA00001971"/>
    </source>
</evidence>
<evidence type="ECO:0000256" key="2">
    <source>
        <dbReference type="ARBA" id="ARBA00010617"/>
    </source>
</evidence>
<keyword evidence="6" id="KW-1133">Transmembrane helix</keyword>
<keyword evidence="5" id="KW-0560">Oxidoreductase</keyword>
<dbReference type="AlphaFoldDB" id="A0AAD9ZGQ9"/>
<evidence type="ECO:0000256" key="6">
    <source>
        <dbReference type="SAM" id="Phobius"/>
    </source>
</evidence>
<evidence type="ECO:0000256" key="4">
    <source>
        <dbReference type="ARBA" id="ARBA00023004"/>
    </source>
</evidence>
<proteinExistence type="inferred from homology"/>
<keyword evidence="6" id="KW-0812">Transmembrane</keyword>
<evidence type="ECO:0000313" key="7">
    <source>
        <dbReference type="EMBL" id="KAK3178071.1"/>
    </source>
</evidence>
<gene>
    <name evidence="7" type="ORF">OEA41_000203</name>
</gene>
<reference evidence="7" key="1">
    <citation type="submission" date="2022-11" db="EMBL/GenBank/DDBJ databases">
        <title>Chromosomal genome sequence assembly and mating type (MAT) locus characterization of the leprose asexual lichenized fungus Lepraria neglecta (Nyl.) Erichsen.</title>
        <authorList>
            <person name="Allen J.L."/>
            <person name="Pfeffer B."/>
        </authorList>
    </citation>
    <scope>NUCLEOTIDE SEQUENCE</scope>
    <source>
        <strain evidence="7">Allen 5258</strain>
    </source>
</reference>
<organism evidence="7 8">
    <name type="scientific">Lepraria neglecta</name>
    <dbReference type="NCBI Taxonomy" id="209136"/>
    <lineage>
        <taxon>Eukaryota</taxon>
        <taxon>Fungi</taxon>
        <taxon>Dikarya</taxon>
        <taxon>Ascomycota</taxon>
        <taxon>Pezizomycotina</taxon>
        <taxon>Lecanoromycetes</taxon>
        <taxon>OSLEUM clade</taxon>
        <taxon>Lecanoromycetidae</taxon>
        <taxon>Lecanorales</taxon>
        <taxon>Lecanorineae</taxon>
        <taxon>Stereocaulaceae</taxon>
        <taxon>Lepraria</taxon>
    </lineage>
</organism>
<dbReference type="PROSITE" id="PS00086">
    <property type="entry name" value="CYTOCHROME_P450"/>
    <property type="match status" value="1"/>
</dbReference>
<keyword evidence="3 5" id="KW-0479">Metal-binding</keyword>
<dbReference type="Proteomes" id="UP001276659">
    <property type="component" value="Unassembled WGS sequence"/>
</dbReference>